<dbReference type="CDD" id="cd15853">
    <property type="entry name" value="SNARE_Bet1"/>
    <property type="match status" value="1"/>
</dbReference>
<dbReference type="GO" id="GO:0000139">
    <property type="term" value="C:Golgi membrane"/>
    <property type="evidence" value="ECO:0007669"/>
    <property type="project" value="UniProtKB-SubCell"/>
</dbReference>
<dbReference type="PROSITE" id="PS50192">
    <property type="entry name" value="T_SNARE"/>
    <property type="match status" value="1"/>
</dbReference>
<dbReference type="AlphaFoldDB" id="A0A6J5TCT7"/>
<keyword evidence="6" id="KW-0653">Protein transport</keyword>
<evidence type="ECO:0000256" key="2">
    <source>
        <dbReference type="ARBA" id="ARBA00004409"/>
    </source>
</evidence>
<keyword evidence="5" id="KW-0256">Endoplasmic reticulum</keyword>
<evidence type="ECO:0000256" key="4">
    <source>
        <dbReference type="ARBA" id="ARBA00022692"/>
    </source>
</evidence>
<proteinExistence type="inferred from homology"/>
<dbReference type="Proteomes" id="UP000507222">
    <property type="component" value="Unassembled WGS sequence"/>
</dbReference>
<sequence length="178" mass="20709">MSYRREHRSSKSALLDGLEEGGLRASSSYSRDINEHDNDKAVQSLQDRVVFLKRLTGDIHEEVESHSHLLDRMGNHMDASRGILSGTMDRFKMVFEKKSSRRMCRLVAYFVVSFLIIYVLFSMHCILIEMLMLLTDGQIDHRKREIKSMRVGRWEGGVGEMEIVKMHMWKVGVDVCHY</sequence>
<comment type="function">
    <text evidence="12">Required for vesicular transport from the ER to the Golgi complex. Functions as a SNARE associated with ER-derived vesicles.</text>
</comment>
<dbReference type="PANTHER" id="PTHR12791">
    <property type="entry name" value="GOLGI SNARE BET1-RELATED"/>
    <property type="match status" value="1"/>
</dbReference>
<gene>
    <name evidence="15" type="ORF">CURHAP_LOCUS626</name>
</gene>
<keyword evidence="4 13" id="KW-0812">Transmembrane</keyword>
<evidence type="ECO:0000313" key="15">
    <source>
        <dbReference type="EMBL" id="CAB4261736.1"/>
    </source>
</evidence>
<evidence type="ECO:0000256" key="9">
    <source>
        <dbReference type="ARBA" id="ARBA00023054"/>
    </source>
</evidence>
<dbReference type="GO" id="GO:0015031">
    <property type="term" value="P:protein transport"/>
    <property type="evidence" value="ECO:0007669"/>
    <property type="project" value="UniProtKB-KW"/>
</dbReference>
<feature type="transmembrane region" description="Helical" evidence="13">
    <location>
        <begin position="106"/>
        <end position="134"/>
    </location>
</feature>
<protein>
    <recommendedName>
        <fullName evidence="14">t-SNARE coiled-coil homology domain-containing protein</fullName>
    </recommendedName>
</protein>
<accession>A0A6J5TCT7</accession>
<evidence type="ECO:0000256" key="6">
    <source>
        <dbReference type="ARBA" id="ARBA00022927"/>
    </source>
</evidence>
<reference evidence="15 16" key="1">
    <citation type="submission" date="2020-05" db="EMBL/GenBank/DDBJ databases">
        <authorList>
            <person name="Campoy J."/>
            <person name="Schneeberger K."/>
            <person name="Spophaly S."/>
        </authorList>
    </citation>
    <scope>NUCLEOTIDE SEQUENCE [LARGE SCALE GENOMIC DNA]</scope>
    <source>
        <strain evidence="15">PruArmRojPasFocal</strain>
    </source>
</reference>
<evidence type="ECO:0000256" key="8">
    <source>
        <dbReference type="ARBA" id="ARBA00023034"/>
    </source>
</evidence>
<dbReference type="SUPFAM" id="SSF58038">
    <property type="entry name" value="SNARE fusion complex"/>
    <property type="match status" value="1"/>
</dbReference>
<evidence type="ECO:0000256" key="10">
    <source>
        <dbReference type="ARBA" id="ARBA00023136"/>
    </source>
</evidence>
<evidence type="ECO:0000256" key="5">
    <source>
        <dbReference type="ARBA" id="ARBA00022824"/>
    </source>
</evidence>
<evidence type="ECO:0000259" key="14">
    <source>
        <dbReference type="PROSITE" id="PS50192"/>
    </source>
</evidence>
<evidence type="ECO:0000256" key="13">
    <source>
        <dbReference type="SAM" id="Phobius"/>
    </source>
</evidence>
<dbReference type="InterPro" id="IPR000727">
    <property type="entry name" value="T_SNARE_dom"/>
</dbReference>
<dbReference type="InterPro" id="IPR039899">
    <property type="entry name" value="BET1_SNARE"/>
</dbReference>
<evidence type="ECO:0000256" key="11">
    <source>
        <dbReference type="ARBA" id="ARBA00037962"/>
    </source>
</evidence>
<dbReference type="GO" id="GO:0005789">
    <property type="term" value="C:endoplasmic reticulum membrane"/>
    <property type="evidence" value="ECO:0007669"/>
    <property type="project" value="UniProtKB-SubCell"/>
</dbReference>
<keyword evidence="3" id="KW-0813">Transport</keyword>
<dbReference type="FunFam" id="1.20.5.110:FF:000033">
    <property type="entry name" value="bet1-like SNARE 1-1"/>
    <property type="match status" value="1"/>
</dbReference>
<organism evidence="15 16">
    <name type="scientific">Prunus armeniaca</name>
    <name type="common">Apricot</name>
    <name type="synonym">Armeniaca vulgaris</name>
    <dbReference type="NCBI Taxonomy" id="36596"/>
    <lineage>
        <taxon>Eukaryota</taxon>
        <taxon>Viridiplantae</taxon>
        <taxon>Streptophyta</taxon>
        <taxon>Embryophyta</taxon>
        <taxon>Tracheophyta</taxon>
        <taxon>Spermatophyta</taxon>
        <taxon>Magnoliopsida</taxon>
        <taxon>eudicotyledons</taxon>
        <taxon>Gunneridae</taxon>
        <taxon>Pentapetalae</taxon>
        <taxon>rosids</taxon>
        <taxon>fabids</taxon>
        <taxon>Rosales</taxon>
        <taxon>Rosaceae</taxon>
        <taxon>Amygdaloideae</taxon>
        <taxon>Amygdaleae</taxon>
        <taxon>Prunus</taxon>
    </lineage>
</organism>
<comment type="similarity">
    <text evidence="11">Belongs to the BET1 family.</text>
</comment>
<evidence type="ECO:0000256" key="3">
    <source>
        <dbReference type="ARBA" id="ARBA00022448"/>
    </source>
</evidence>
<keyword evidence="10 13" id="KW-0472">Membrane</keyword>
<keyword evidence="7 13" id="KW-1133">Transmembrane helix</keyword>
<feature type="domain" description="T-SNARE coiled-coil homology" evidence="14">
    <location>
        <begin position="32"/>
        <end position="94"/>
    </location>
</feature>
<dbReference type="EMBL" id="CAEKDK010000001">
    <property type="protein sequence ID" value="CAB4261736.1"/>
    <property type="molecule type" value="Genomic_DNA"/>
</dbReference>
<evidence type="ECO:0000256" key="12">
    <source>
        <dbReference type="ARBA" id="ARBA00060029"/>
    </source>
</evidence>
<comment type="subcellular location">
    <subcellularLocation>
        <location evidence="1">Endoplasmic reticulum membrane</location>
        <topology evidence="1">Single-pass type IV membrane protein</topology>
    </subcellularLocation>
    <subcellularLocation>
        <location evidence="2">Golgi apparatus membrane</location>
        <topology evidence="2">Single-pass type IV membrane protein</topology>
    </subcellularLocation>
</comment>
<dbReference type="Gene3D" id="1.20.5.110">
    <property type="match status" value="1"/>
</dbReference>
<evidence type="ECO:0000313" key="16">
    <source>
        <dbReference type="Proteomes" id="UP000507222"/>
    </source>
</evidence>
<evidence type="ECO:0000256" key="1">
    <source>
        <dbReference type="ARBA" id="ARBA00004163"/>
    </source>
</evidence>
<keyword evidence="8" id="KW-0333">Golgi apparatus</keyword>
<name>A0A6J5TCT7_PRUAR</name>
<evidence type="ECO:0000256" key="7">
    <source>
        <dbReference type="ARBA" id="ARBA00022989"/>
    </source>
</evidence>
<keyword evidence="9" id="KW-0175">Coiled coil</keyword>